<evidence type="ECO:0000313" key="1">
    <source>
        <dbReference type="EMBL" id="KAI1853434.1"/>
    </source>
</evidence>
<dbReference type="EMBL" id="JAFIMR010000057">
    <property type="protein sequence ID" value="KAI1853434.1"/>
    <property type="molecule type" value="Genomic_DNA"/>
</dbReference>
<sequence length="156" mass="17617">MQRQRRRETKASVLHPKDLLPSLNMVLRAENYEMSTSCLMMRRTSAPLLERVHEACVQKLRDTYGVLWGLHEGDLIALVSSILRAFKEIDSHIQVDKSHEIQFSAVVHAAAHAVNTFIQSEKGRAVSANLCATQNLSLDIVQQQDQEDAPEKLIVM</sequence>
<dbReference type="Proteomes" id="UP000829685">
    <property type="component" value="Unassembled WGS sequence"/>
</dbReference>
<dbReference type="AlphaFoldDB" id="A0A9P9W9P1"/>
<gene>
    <name evidence="1" type="ORF">JX265_012725</name>
</gene>
<proteinExistence type="predicted"/>
<accession>A0A9P9W9P1</accession>
<organism evidence="1 2">
    <name type="scientific">Neoarthrinium moseri</name>
    <dbReference type="NCBI Taxonomy" id="1658444"/>
    <lineage>
        <taxon>Eukaryota</taxon>
        <taxon>Fungi</taxon>
        <taxon>Dikarya</taxon>
        <taxon>Ascomycota</taxon>
        <taxon>Pezizomycotina</taxon>
        <taxon>Sordariomycetes</taxon>
        <taxon>Xylariomycetidae</taxon>
        <taxon>Amphisphaeriales</taxon>
        <taxon>Apiosporaceae</taxon>
        <taxon>Neoarthrinium</taxon>
    </lineage>
</organism>
<name>A0A9P9W9P1_9PEZI</name>
<comment type="caution">
    <text evidence="1">The sequence shown here is derived from an EMBL/GenBank/DDBJ whole genome shotgun (WGS) entry which is preliminary data.</text>
</comment>
<reference evidence="1" key="1">
    <citation type="submission" date="2021-03" db="EMBL/GenBank/DDBJ databases">
        <title>Revisited historic fungal species revealed as producer of novel bioactive compounds through whole genome sequencing and comparative genomics.</title>
        <authorList>
            <person name="Vignolle G.A."/>
            <person name="Hochenegger N."/>
            <person name="Mach R.L."/>
            <person name="Mach-Aigner A.R."/>
            <person name="Javad Rahimi M."/>
            <person name="Salim K.A."/>
            <person name="Chan C.M."/>
            <person name="Lim L.B.L."/>
            <person name="Cai F."/>
            <person name="Druzhinina I.S."/>
            <person name="U'Ren J.M."/>
            <person name="Derntl C."/>
        </authorList>
    </citation>
    <scope>NUCLEOTIDE SEQUENCE</scope>
    <source>
        <strain evidence="1">TUCIM 5799</strain>
    </source>
</reference>
<evidence type="ECO:0000313" key="2">
    <source>
        <dbReference type="Proteomes" id="UP000829685"/>
    </source>
</evidence>
<protein>
    <submittedName>
        <fullName evidence="1">Uncharacterized protein</fullName>
    </submittedName>
</protein>
<keyword evidence="2" id="KW-1185">Reference proteome</keyword>